<dbReference type="PROSITE" id="PS00149">
    <property type="entry name" value="SULFATASE_2"/>
    <property type="match status" value="1"/>
</dbReference>
<dbReference type="PANTHER" id="PTHR42693">
    <property type="entry name" value="ARYLSULFATASE FAMILY MEMBER"/>
    <property type="match status" value="1"/>
</dbReference>
<dbReference type="Gene3D" id="3.30.1120.10">
    <property type="match status" value="1"/>
</dbReference>
<dbReference type="InterPro" id="IPR000917">
    <property type="entry name" value="Sulfatase_N"/>
</dbReference>
<keyword evidence="8" id="KW-1185">Reference proteome</keyword>
<dbReference type="EC" id="3.1.6.1" evidence="7"/>
<keyword evidence="5" id="KW-0732">Signal</keyword>
<evidence type="ECO:0000313" key="8">
    <source>
        <dbReference type="Proteomes" id="UP000316213"/>
    </source>
</evidence>
<organism evidence="7 8">
    <name type="scientific">Neorhodopirellula pilleata</name>
    <dbReference type="NCBI Taxonomy" id="2714738"/>
    <lineage>
        <taxon>Bacteria</taxon>
        <taxon>Pseudomonadati</taxon>
        <taxon>Planctomycetota</taxon>
        <taxon>Planctomycetia</taxon>
        <taxon>Pirellulales</taxon>
        <taxon>Pirellulaceae</taxon>
        <taxon>Neorhodopirellula</taxon>
    </lineage>
</organism>
<evidence type="ECO:0000256" key="4">
    <source>
        <dbReference type="ARBA" id="ARBA00022837"/>
    </source>
</evidence>
<name>A0A5C5ZVF2_9BACT</name>
<feature type="domain" description="Sulfatase N-terminal" evidence="6">
    <location>
        <begin position="32"/>
        <end position="387"/>
    </location>
</feature>
<dbReference type="Gene3D" id="3.40.720.10">
    <property type="entry name" value="Alkaline Phosphatase, subunit A"/>
    <property type="match status" value="1"/>
</dbReference>
<dbReference type="Pfam" id="PF00884">
    <property type="entry name" value="Sulfatase"/>
    <property type="match status" value="1"/>
</dbReference>
<dbReference type="Proteomes" id="UP000316213">
    <property type="component" value="Unassembled WGS sequence"/>
</dbReference>
<evidence type="ECO:0000256" key="3">
    <source>
        <dbReference type="ARBA" id="ARBA00022801"/>
    </source>
</evidence>
<dbReference type="EMBL" id="SJPM01000016">
    <property type="protein sequence ID" value="TWT91220.1"/>
    <property type="molecule type" value="Genomic_DNA"/>
</dbReference>
<dbReference type="PANTHER" id="PTHR42693:SF53">
    <property type="entry name" value="ENDO-4-O-SULFATASE"/>
    <property type="match status" value="1"/>
</dbReference>
<evidence type="ECO:0000256" key="2">
    <source>
        <dbReference type="ARBA" id="ARBA00022723"/>
    </source>
</evidence>
<protein>
    <submittedName>
        <fullName evidence="7">Arylsulfatase</fullName>
        <ecNumber evidence="7">3.1.6.1</ecNumber>
    </submittedName>
</protein>
<comment type="caution">
    <text evidence="7">The sequence shown here is derived from an EMBL/GenBank/DDBJ whole genome shotgun (WGS) entry which is preliminary data.</text>
</comment>
<dbReference type="CDD" id="cd16143">
    <property type="entry name" value="ARS_like"/>
    <property type="match status" value="1"/>
</dbReference>
<reference evidence="7 8" key="1">
    <citation type="submission" date="2019-02" db="EMBL/GenBank/DDBJ databases">
        <title>Deep-cultivation of Planctomycetes and their phenomic and genomic characterization uncovers novel biology.</title>
        <authorList>
            <person name="Wiegand S."/>
            <person name="Jogler M."/>
            <person name="Boedeker C."/>
            <person name="Pinto D."/>
            <person name="Vollmers J."/>
            <person name="Rivas-Marin E."/>
            <person name="Kohn T."/>
            <person name="Peeters S.H."/>
            <person name="Heuer A."/>
            <person name="Rast P."/>
            <person name="Oberbeckmann S."/>
            <person name="Bunk B."/>
            <person name="Jeske O."/>
            <person name="Meyerdierks A."/>
            <person name="Storesund J.E."/>
            <person name="Kallscheuer N."/>
            <person name="Luecker S."/>
            <person name="Lage O.M."/>
            <person name="Pohl T."/>
            <person name="Merkel B.J."/>
            <person name="Hornburger P."/>
            <person name="Mueller R.-W."/>
            <person name="Bruemmer F."/>
            <person name="Labrenz M."/>
            <person name="Spormann A.M."/>
            <person name="Op Den Camp H."/>
            <person name="Overmann J."/>
            <person name="Amann R."/>
            <person name="Jetten M.S.M."/>
            <person name="Mascher T."/>
            <person name="Medema M.H."/>
            <person name="Devos D.P."/>
            <person name="Kaster A.-K."/>
            <person name="Ovreas L."/>
            <person name="Rohde M."/>
            <person name="Galperin M.Y."/>
            <person name="Jogler C."/>
        </authorList>
    </citation>
    <scope>NUCLEOTIDE SEQUENCE [LARGE SCALE GENOMIC DNA]</scope>
    <source>
        <strain evidence="7 8">Pla100</strain>
    </source>
</reference>
<accession>A0A5C5ZVF2</accession>
<evidence type="ECO:0000313" key="7">
    <source>
        <dbReference type="EMBL" id="TWT91220.1"/>
    </source>
</evidence>
<evidence type="ECO:0000259" key="6">
    <source>
        <dbReference type="Pfam" id="PF00884"/>
    </source>
</evidence>
<dbReference type="OrthoDB" id="9783154at2"/>
<feature type="signal peptide" evidence="5">
    <location>
        <begin position="1"/>
        <end position="22"/>
    </location>
</feature>
<dbReference type="GO" id="GO:0046872">
    <property type="term" value="F:metal ion binding"/>
    <property type="evidence" value="ECO:0007669"/>
    <property type="project" value="UniProtKB-KW"/>
</dbReference>
<keyword evidence="3 7" id="KW-0378">Hydrolase</keyword>
<gene>
    <name evidence="7" type="primary">atsA_74</name>
    <name evidence="7" type="ORF">Pla100_53940</name>
</gene>
<dbReference type="AlphaFoldDB" id="A0A5C5ZVF2"/>
<evidence type="ECO:0000256" key="5">
    <source>
        <dbReference type="SAM" id="SignalP"/>
    </source>
</evidence>
<feature type="chain" id="PRO_5022950183" evidence="5">
    <location>
        <begin position="23"/>
        <end position="515"/>
    </location>
</feature>
<evidence type="ECO:0000256" key="1">
    <source>
        <dbReference type="ARBA" id="ARBA00008779"/>
    </source>
</evidence>
<dbReference type="InterPro" id="IPR050738">
    <property type="entry name" value="Sulfatase"/>
</dbReference>
<dbReference type="InterPro" id="IPR017850">
    <property type="entry name" value="Alkaline_phosphatase_core_sf"/>
</dbReference>
<dbReference type="GO" id="GO:0004065">
    <property type="term" value="F:arylsulfatase activity"/>
    <property type="evidence" value="ECO:0007669"/>
    <property type="project" value="UniProtKB-EC"/>
</dbReference>
<sequence precursor="true">MPSHLVFLTFVTLLLSFQVVHAENAKSGLTKPNIIVIYTDDQGYGDVSALNPHAKVQTPNMDRLAKEGIVFTNGHSADSICTPSRYGLLTGRYPWRTTRKEGVMGAEGECLIRDGQVTLATLLKDNGYHTAMVGKWHLGMDFPGTKTDRDWSQPIKDMPLDKGFDYFFGVPASLNYGVLAWFEGRYAKVPPTLYTSKKKNPRSSDYRIMPPYDPKNGMEVSEDFIDNQCLTRFTDRAIEWMSGKVADAKVGKPFFLYLPYTSPHFPICPLPEFQGKGECGAYGEFLVETDHHVGRVLDFLKRNGLDDQTLIVFTSDNGPEKVWDARIKEYHHDSRGGLRDGKRSVYEGGHRVPFLVRWPAGIKDPGRQWDKPVGQVDLLATFADIVGAELAPDAGADSESFASVLLDATADYDRKPLITHGNGGEPCRYAITSGNWKLVLPNRKYGVELYDLDADRSETTNVTDQHPETVQQLTARINKIIAQGRTTAGPLQANDTPYWDDLHWMTKQDYDQLTN</sequence>
<keyword evidence="2" id="KW-0479">Metal-binding</keyword>
<keyword evidence="4" id="KW-0106">Calcium</keyword>
<dbReference type="SUPFAM" id="SSF53649">
    <property type="entry name" value="Alkaline phosphatase-like"/>
    <property type="match status" value="1"/>
</dbReference>
<dbReference type="RefSeq" id="WP_146581466.1">
    <property type="nucleotide sequence ID" value="NZ_SJPM01000016.1"/>
</dbReference>
<comment type="similarity">
    <text evidence="1">Belongs to the sulfatase family.</text>
</comment>
<dbReference type="PROSITE" id="PS00523">
    <property type="entry name" value="SULFATASE_1"/>
    <property type="match status" value="1"/>
</dbReference>
<proteinExistence type="inferred from homology"/>
<dbReference type="InterPro" id="IPR024607">
    <property type="entry name" value="Sulfatase_CS"/>
</dbReference>